<evidence type="ECO:0000256" key="4">
    <source>
        <dbReference type="ARBA" id="ARBA00022679"/>
    </source>
</evidence>
<evidence type="ECO:0000313" key="11">
    <source>
        <dbReference type="Proteomes" id="UP000658514"/>
    </source>
</evidence>
<keyword evidence="2" id="KW-1003">Cell membrane</keyword>
<evidence type="ECO:0000256" key="2">
    <source>
        <dbReference type="ARBA" id="ARBA00022475"/>
    </source>
</evidence>
<evidence type="ECO:0000256" key="5">
    <source>
        <dbReference type="ARBA" id="ARBA00022692"/>
    </source>
</evidence>
<dbReference type="InterPro" id="IPR050297">
    <property type="entry name" value="LipidA_mod_glycosyltrf_83"/>
</dbReference>
<feature type="transmembrane region" description="Helical" evidence="8">
    <location>
        <begin position="410"/>
        <end position="430"/>
    </location>
</feature>
<dbReference type="EMBL" id="JACJQH010000066">
    <property type="protein sequence ID" value="MBD2199714.1"/>
    <property type="molecule type" value="Genomic_DNA"/>
</dbReference>
<evidence type="ECO:0000256" key="3">
    <source>
        <dbReference type="ARBA" id="ARBA00022676"/>
    </source>
</evidence>
<keyword evidence="11" id="KW-1185">Reference proteome</keyword>
<comment type="subcellular location">
    <subcellularLocation>
        <location evidence="1">Cell membrane</location>
        <topology evidence="1">Multi-pass membrane protein</topology>
    </subcellularLocation>
</comment>
<feature type="transmembrane region" description="Helical" evidence="8">
    <location>
        <begin position="12"/>
        <end position="32"/>
    </location>
</feature>
<dbReference type="PANTHER" id="PTHR33908">
    <property type="entry name" value="MANNOSYLTRANSFERASE YKCB-RELATED"/>
    <property type="match status" value="1"/>
</dbReference>
<proteinExistence type="predicted"/>
<gene>
    <name evidence="10" type="ORF">H6G24_30290</name>
</gene>
<keyword evidence="5 8" id="KW-0812">Transmembrane</keyword>
<dbReference type="InterPro" id="IPR038731">
    <property type="entry name" value="RgtA/B/C-like"/>
</dbReference>
<evidence type="ECO:0000259" key="9">
    <source>
        <dbReference type="Pfam" id="PF13231"/>
    </source>
</evidence>
<evidence type="ECO:0000256" key="1">
    <source>
        <dbReference type="ARBA" id="ARBA00004651"/>
    </source>
</evidence>
<keyword evidence="6 8" id="KW-1133">Transmembrane helix</keyword>
<reference evidence="10 11" key="1">
    <citation type="journal article" date="2020" name="ISME J.">
        <title>Comparative genomics reveals insights into cyanobacterial evolution and habitat adaptation.</title>
        <authorList>
            <person name="Chen M.Y."/>
            <person name="Teng W.K."/>
            <person name="Zhao L."/>
            <person name="Hu C.X."/>
            <person name="Zhou Y.K."/>
            <person name="Han B.P."/>
            <person name="Song L.R."/>
            <person name="Shu W.S."/>
        </authorList>
    </citation>
    <scope>NUCLEOTIDE SEQUENCE [LARGE SCALE GENOMIC DNA]</scope>
    <source>
        <strain evidence="10 11">FACHB-288</strain>
    </source>
</reference>
<feature type="transmembrane region" description="Helical" evidence="8">
    <location>
        <begin position="174"/>
        <end position="193"/>
    </location>
</feature>
<name>A0ABR8AIX5_9CYAN</name>
<evidence type="ECO:0000256" key="8">
    <source>
        <dbReference type="SAM" id="Phobius"/>
    </source>
</evidence>
<accession>A0ABR8AIX5</accession>
<keyword evidence="4" id="KW-0808">Transferase</keyword>
<dbReference type="PANTHER" id="PTHR33908:SF11">
    <property type="entry name" value="MEMBRANE PROTEIN"/>
    <property type="match status" value="1"/>
</dbReference>
<dbReference type="RefSeq" id="WP_190549465.1">
    <property type="nucleotide sequence ID" value="NZ_CAWPNO010000102.1"/>
</dbReference>
<dbReference type="Pfam" id="PF13231">
    <property type="entry name" value="PMT_2"/>
    <property type="match status" value="1"/>
</dbReference>
<protein>
    <submittedName>
        <fullName evidence="10">Glycosyltransferase family 39 protein</fullName>
    </submittedName>
</protein>
<keyword evidence="3" id="KW-0328">Glycosyltransferase</keyword>
<feature type="transmembrane region" description="Helical" evidence="8">
    <location>
        <begin position="241"/>
        <end position="261"/>
    </location>
</feature>
<keyword evidence="7 8" id="KW-0472">Membrane</keyword>
<feature type="transmembrane region" description="Helical" evidence="8">
    <location>
        <begin position="282"/>
        <end position="303"/>
    </location>
</feature>
<dbReference type="Proteomes" id="UP000658514">
    <property type="component" value="Unassembled WGS sequence"/>
</dbReference>
<feature type="transmembrane region" description="Helical" evidence="8">
    <location>
        <begin position="147"/>
        <end position="168"/>
    </location>
</feature>
<organism evidence="10 11">
    <name type="scientific">Calothrix parietina FACHB-288</name>
    <dbReference type="NCBI Taxonomy" id="2692896"/>
    <lineage>
        <taxon>Bacteria</taxon>
        <taxon>Bacillati</taxon>
        <taxon>Cyanobacteriota</taxon>
        <taxon>Cyanophyceae</taxon>
        <taxon>Nostocales</taxon>
        <taxon>Calotrichaceae</taxon>
        <taxon>Calothrix</taxon>
    </lineage>
</organism>
<feature type="transmembrane region" description="Helical" evidence="8">
    <location>
        <begin position="309"/>
        <end position="330"/>
    </location>
</feature>
<evidence type="ECO:0000256" key="7">
    <source>
        <dbReference type="ARBA" id="ARBA00023136"/>
    </source>
</evidence>
<feature type="transmembrane region" description="Helical" evidence="8">
    <location>
        <begin position="342"/>
        <end position="358"/>
    </location>
</feature>
<evidence type="ECO:0000256" key="6">
    <source>
        <dbReference type="ARBA" id="ARBA00022989"/>
    </source>
</evidence>
<feature type="transmembrane region" description="Helical" evidence="8">
    <location>
        <begin position="370"/>
        <end position="389"/>
    </location>
</feature>
<evidence type="ECO:0000313" key="10">
    <source>
        <dbReference type="EMBL" id="MBD2199714.1"/>
    </source>
</evidence>
<feature type="transmembrane region" description="Helical" evidence="8">
    <location>
        <begin position="120"/>
        <end position="140"/>
    </location>
</feature>
<feature type="transmembrane region" description="Helical" evidence="8">
    <location>
        <begin position="200"/>
        <end position="229"/>
    </location>
</feature>
<comment type="caution">
    <text evidence="10">The sequence shown here is derived from an EMBL/GenBank/DDBJ whole genome shotgun (WGS) entry which is preliminary data.</text>
</comment>
<sequence>METLHQKRRQVYPRWLKIIIVTVLLLGIYFRFTNLNGKVYWSDEVYTSLWLSGHSSSEVVNQVYNGQVISINQLKKYQQPNQEKGVSSTIERLALEDPQHPPLYYVIAWFWSQLFGNSVAAIRSLSAAISLISLVSIYYLCQELFALPLTSLIAVSLMAISPFHILYAQEARQYSLWILTILISSYALLIALRKKSFLSWVIYTITIALSFYTFLLSIFIAIGHGIYVWLMQRWRLTPVVIAYFTSLISAIIIFIPWLIIVSKGKAEGRIQRLDWIEKSTSLTALVGKWILNITRIFIDWININEQAPLKAFFLIFPFALALLILIGYSIDYLCRSTPKSSWLFILTLTLTTAIFLIIPDVISGGRRSGVPRYMIPTFLGIQLMIAYLLSSKLIDKPGKISQKIWTGVTIFLLANGVISNVIISSAAMWWNKGDANNGNLHQIASIINKTAEPLIVSDAEFTTILGLIHLLKSETDFQLTQQPSQLVITKQRENIFLFKPSADLEKNMQKNYDVNSLYKNQGDSLELVKLPK</sequence>
<feature type="domain" description="Glycosyltransferase RgtA/B/C/D-like" evidence="9">
    <location>
        <begin position="99"/>
        <end position="259"/>
    </location>
</feature>